<dbReference type="Pfam" id="PF00034">
    <property type="entry name" value="Cytochrom_C"/>
    <property type="match status" value="1"/>
</dbReference>
<feature type="binding site" description="axial binding residue" evidence="9">
    <location>
        <position position="151"/>
    </location>
    <ligand>
        <name>heme c</name>
        <dbReference type="ChEBI" id="CHEBI:61717"/>
        <label>2</label>
    </ligand>
    <ligandPart>
        <name>Fe</name>
        <dbReference type="ChEBI" id="CHEBI:18248"/>
    </ligandPart>
</feature>
<feature type="domain" description="Cytochrome c" evidence="10">
    <location>
        <begin position="133"/>
        <end position="214"/>
    </location>
</feature>
<keyword evidence="3 8" id="KW-0349">Heme</keyword>
<dbReference type="EMBL" id="FNTC01000002">
    <property type="protein sequence ID" value="SEC13227.1"/>
    <property type="molecule type" value="Genomic_DNA"/>
</dbReference>
<proteinExistence type="predicted"/>
<evidence type="ECO:0000259" key="10">
    <source>
        <dbReference type="PROSITE" id="PS51007"/>
    </source>
</evidence>
<keyword evidence="12" id="KW-1185">Reference proteome</keyword>
<gene>
    <name evidence="11" type="ORF">SAMN04490187_3288</name>
</gene>
<feature type="binding site" description="axial binding residue" evidence="9">
    <location>
        <position position="191"/>
    </location>
    <ligand>
        <name>heme c</name>
        <dbReference type="ChEBI" id="CHEBI:61717"/>
        <label>2</label>
    </ligand>
    <ligandPart>
        <name>Fe</name>
        <dbReference type="ChEBI" id="CHEBI:18248"/>
    </ligandPart>
</feature>
<dbReference type="Gene3D" id="1.10.760.10">
    <property type="entry name" value="Cytochrome c-like domain"/>
    <property type="match status" value="2"/>
</dbReference>
<dbReference type="PIRSF" id="PIRSF000005">
    <property type="entry name" value="Cytochrome_c4"/>
    <property type="match status" value="1"/>
</dbReference>
<evidence type="ECO:0000256" key="4">
    <source>
        <dbReference type="ARBA" id="ARBA00022723"/>
    </source>
</evidence>
<evidence type="ECO:0000256" key="3">
    <source>
        <dbReference type="ARBA" id="ARBA00022617"/>
    </source>
</evidence>
<dbReference type="PANTHER" id="PTHR33751">
    <property type="entry name" value="CBB3-TYPE CYTOCHROME C OXIDASE SUBUNIT FIXP"/>
    <property type="match status" value="1"/>
</dbReference>
<feature type="binding site" description="covalent" evidence="8">
    <location>
        <position position="55"/>
    </location>
    <ligand>
        <name>heme c</name>
        <dbReference type="ChEBI" id="CHEBI:61717"/>
        <label>1</label>
    </ligand>
</feature>
<dbReference type="GO" id="GO:0020037">
    <property type="term" value="F:heme binding"/>
    <property type="evidence" value="ECO:0007669"/>
    <property type="project" value="InterPro"/>
</dbReference>
<dbReference type="AlphaFoldDB" id="A0A231GPR3"/>
<dbReference type="InterPro" id="IPR024167">
    <property type="entry name" value="Cytochrome_c4-like"/>
</dbReference>
<keyword evidence="5" id="KW-0574">Periplasm</keyword>
<evidence type="ECO:0000256" key="5">
    <source>
        <dbReference type="ARBA" id="ARBA00022764"/>
    </source>
</evidence>
<dbReference type="InterPro" id="IPR009056">
    <property type="entry name" value="Cyt_c-like_dom"/>
</dbReference>
<feature type="binding site" description="axial binding residue" evidence="9">
    <location>
        <position position="59"/>
    </location>
    <ligand>
        <name>heme c</name>
        <dbReference type="ChEBI" id="CHEBI:61717"/>
        <label>1</label>
    </ligand>
    <ligandPart>
        <name>Fe</name>
        <dbReference type="ChEBI" id="CHEBI:18248"/>
    </ligandPart>
</feature>
<feature type="binding site" description="covalent" evidence="8">
    <location>
        <position position="150"/>
    </location>
    <ligand>
        <name>heme c</name>
        <dbReference type="ChEBI" id="CHEBI:61717"/>
        <label>2</label>
    </ligand>
</feature>
<dbReference type="RefSeq" id="WP_090454635.1">
    <property type="nucleotide sequence ID" value="NZ_FNTC01000002.1"/>
</dbReference>
<name>A0A231GPR3_PSEJE</name>
<organism evidence="11 12">
    <name type="scientific">Pseudomonas jessenii</name>
    <dbReference type="NCBI Taxonomy" id="77298"/>
    <lineage>
        <taxon>Bacteria</taxon>
        <taxon>Pseudomonadati</taxon>
        <taxon>Pseudomonadota</taxon>
        <taxon>Gammaproteobacteria</taxon>
        <taxon>Pseudomonadales</taxon>
        <taxon>Pseudomonadaceae</taxon>
        <taxon>Pseudomonas</taxon>
    </lineage>
</organism>
<keyword evidence="4 9" id="KW-0479">Metal-binding</keyword>
<dbReference type="GO" id="GO:0042597">
    <property type="term" value="C:periplasmic space"/>
    <property type="evidence" value="ECO:0007669"/>
    <property type="project" value="UniProtKB-SubCell"/>
</dbReference>
<evidence type="ECO:0000313" key="11">
    <source>
        <dbReference type="EMBL" id="SEC13227.1"/>
    </source>
</evidence>
<comment type="subcellular location">
    <subcellularLocation>
        <location evidence="1">Periplasm</location>
    </subcellularLocation>
</comment>
<evidence type="ECO:0000256" key="1">
    <source>
        <dbReference type="ARBA" id="ARBA00004418"/>
    </source>
</evidence>
<dbReference type="SUPFAM" id="SSF46626">
    <property type="entry name" value="Cytochrome c"/>
    <property type="match status" value="2"/>
</dbReference>
<dbReference type="Proteomes" id="UP000198542">
    <property type="component" value="Unassembled WGS sequence"/>
</dbReference>
<dbReference type="GO" id="GO:0005506">
    <property type="term" value="F:iron ion binding"/>
    <property type="evidence" value="ECO:0007669"/>
    <property type="project" value="InterPro"/>
</dbReference>
<dbReference type="PROSITE" id="PS51007">
    <property type="entry name" value="CYTC"/>
    <property type="match status" value="2"/>
</dbReference>
<evidence type="ECO:0000256" key="7">
    <source>
        <dbReference type="ARBA" id="ARBA00023004"/>
    </source>
</evidence>
<dbReference type="InterPro" id="IPR036909">
    <property type="entry name" value="Cyt_c-like_dom_sf"/>
</dbReference>
<dbReference type="Pfam" id="PF13442">
    <property type="entry name" value="Cytochrome_CBB3"/>
    <property type="match status" value="1"/>
</dbReference>
<feature type="binding site" description="axial binding residue" evidence="9">
    <location>
        <position position="98"/>
    </location>
    <ligand>
        <name>heme c</name>
        <dbReference type="ChEBI" id="CHEBI:61717"/>
        <label>1</label>
    </ligand>
    <ligandPart>
        <name>Fe</name>
        <dbReference type="ChEBI" id="CHEBI:18248"/>
    </ligandPart>
</feature>
<feature type="binding site" description="covalent" evidence="8">
    <location>
        <position position="147"/>
    </location>
    <ligand>
        <name>heme c</name>
        <dbReference type="ChEBI" id="CHEBI:61717"/>
        <label>2</label>
    </ligand>
</feature>
<reference evidence="12" key="1">
    <citation type="submission" date="2016-10" db="EMBL/GenBank/DDBJ databases">
        <authorList>
            <person name="Varghese N."/>
            <person name="Submissions S."/>
        </authorList>
    </citation>
    <scope>NUCLEOTIDE SEQUENCE [LARGE SCALE GENOMIC DNA]</scope>
    <source>
        <strain evidence="12">BS3660</strain>
    </source>
</reference>
<accession>A0A231GPR3</accession>
<evidence type="ECO:0000256" key="9">
    <source>
        <dbReference type="PIRSR" id="PIRSR000005-2"/>
    </source>
</evidence>
<sequence>MKKWMLLGFITVVAGLLAVYGRDLLDLYRLMTHISTTNETAVADGGQWPRLTDACIGCHGAQGNSLHQGYPSLAGQPTPYLAAQLRHFASGERANPNMGPLAMSLSEADIQLLSQFFARHSAVENGSFKPDPALQEKGKKLVASGGCAACHGEGLMGRDQFPRLAGQGHDYLLTQLNAFALGRRKDPSGAMTAIVATLSVDDRKALAHYLAALAPVAK</sequence>
<keyword evidence="6" id="KW-0249">Electron transport</keyword>
<evidence type="ECO:0000256" key="6">
    <source>
        <dbReference type="ARBA" id="ARBA00022982"/>
    </source>
</evidence>
<keyword evidence="2" id="KW-0813">Transport</keyword>
<evidence type="ECO:0000256" key="8">
    <source>
        <dbReference type="PIRSR" id="PIRSR000005-1"/>
    </source>
</evidence>
<feature type="binding site" description="covalent" evidence="8">
    <location>
        <position position="58"/>
    </location>
    <ligand>
        <name>heme c</name>
        <dbReference type="ChEBI" id="CHEBI:61717"/>
        <label>1</label>
    </ligand>
</feature>
<evidence type="ECO:0000256" key="2">
    <source>
        <dbReference type="ARBA" id="ARBA00022448"/>
    </source>
</evidence>
<feature type="domain" description="Cytochrome c" evidence="10">
    <location>
        <begin position="40"/>
        <end position="121"/>
    </location>
</feature>
<keyword evidence="7 9" id="KW-0408">Iron</keyword>
<dbReference type="GO" id="GO:0009055">
    <property type="term" value="F:electron transfer activity"/>
    <property type="evidence" value="ECO:0007669"/>
    <property type="project" value="InterPro"/>
</dbReference>
<dbReference type="InterPro" id="IPR050597">
    <property type="entry name" value="Cytochrome_c_Oxidase_Subunit"/>
</dbReference>
<dbReference type="PANTHER" id="PTHR33751:SF9">
    <property type="entry name" value="CYTOCHROME C4"/>
    <property type="match status" value="1"/>
</dbReference>
<evidence type="ECO:0000313" key="12">
    <source>
        <dbReference type="Proteomes" id="UP000198542"/>
    </source>
</evidence>
<protein>
    <submittedName>
        <fullName evidence="11">Cytochrome C oxidase, cbb3-type, subunit III</fullName>
    </submittedName>
</protein>
<comment type="PTM">
    <text evidence="8">Binds 2 heme c groups covalently per subunit.</text>
</comment>